<feature type="domain" description="HTH araC/xylS-type" evidence="4">
    <location>
        <begin position="195"/>
        <end position="295"/>
    </location>
</feature>
<protein>
    <submittedName>
        <fullName evidence="5">Chb operon repressor</fullName>
    </submittedName>
</protein>
<dbReference type="GO" id="GO:0043565">
    <property type="term" value="F:sequence-specific DNA binding"/>
    <property type="evidence" value="ECO:0007669"/>
    <property type="project" value="InterPro"/>
</dbReference>
<accession>A0A448BB53</accession>
<dbReference type="InterPro" id="IPR020449">
    <property type="entry name" value="Tscrpt_reg_AraC-type_HTH"/>
</dbReference>
<evidence type="ECO:0000313" key="5">
    <source>
        <dbReference type="EMBL" id="VEE11767.1"/>
    </source>
</evidence>
<dbReference type="PROSITE" id="PS01124">
    <property type="entry name" value="HTH_ARAC_FAMILY_2"/>
    <property type="match status" value="1"/>
</dbReference>
<dbReference type="SUPFAM" id="SSF46689">
    <property type="entry name" value="Homeodomain-like"/>
    <property type="match status" value="1"/>
</dbReference>
<evidence type="ECO:0000313" key="6">
    <source>
        <dbReference type="Proteomes" id="UP000279227"/>
    </source>
</evidence>
<evidence type="ECO:0000259" key="4">
    <source>
        <dbReference type="PROSITE" id="PS01124"/>
    </source>
</evidence>
<dbReference type="KEGG" id="cgle:NCTC11432_04965"/>
<reference evidence="5 6" key="1">
    <citation type="submission" date="2018-12" db="EMBL/GenBank/DDBJ databases">
        <authorList>
            <consortium name="Pathogen Informatics"/>
        </authorList>
    </citation>
    <scope>NUCLEOTIDE SEQUENCE [LARGE SCALE GENOMIC DNA]</scope>
    <source>
        <strain evidence="5 6">NCTC11432</strain>
    </source>
</reference>
<evidence type="ECO:0000256" key="1">
    <source>
        <dbReference type="ARBA" id="ARBA00023015"/>
    </source>
</evidence>
<evidence type="ECO:0000256" key="3">
    <source>
        <dbReference type="ARBA" id="ARBA00023163"/>
    </source>
</evidence>
<dbReference type="PANTHER" id="PTHR43280">
    <property type="entry name" value="ARAC-FAMILY TRANSCRIPTIONAL REGULATOR"/>
    <property type="match status" value="1"/>
</dbReference>
<dbReference type="AlphaFoldDB" id="A0A448BB53"/>
<name>A0A448BB53_CHRGE</name>
<keyword evidence="3" id="KW-0804">Transcription</keyword>
<sequence>MYFTIDNHLKKRYNIKEFLEYTNISGFKNNHIHLVEYHKQKEMRRKSAPIELDFYFLAIKLNFDKDKNFGQTIFDQADAFVYLDQPGDFLQWDIEHQISGYHILIDAGLFRKIAKEYSFTYYGNHEGLFITKEEEKTITDLFRKALKEFEGNENFSKDIVISYASLILSYIQKFYSRQFDTREELYNTTVSDFYKNLEAYYDNEQNALKMPSVSYFSDIANLSSNYFGDLIKHYTGRSPQEHIHQLLIQIAKNKLRTTSLSISEIAFSLGFEYPSYFATFFKKETGISPSVFRNQ</sequence>
<dbReference type="STRING" id="525257.HMPREF0204_14848"/>
<gene>
    <name evidence="5" type="primary">chbR_7</name>
    <name evidence="5" type="ORF">NCTC11432_04965</name>
</gene>
<dbReference type="InterPro" id="IPR018060">
    <property type="entry name" value="HTH_AraC"/>
</dbReference>
<dbReference type="InterPro" id="IPR009057">
    <property type="entry name" value="Homeodomain-like_sf"/>
</dbReference>
<dbReference type="GO" id="GO:0003700">
    <property type="term" value="F:DNA-binding transcription factor activity"/>
    <property type="evidence" value="ECO:0007669"/>
    <property type="project" value="InterPro"/>
</dbReference>
<dbReference type="PANTHER" id="PTHR43280:SF32">
    <property type="entry name" value="TRANSCRIPTIONAL REGULATORY PROTEIN"/>
    <property type="match status" value="1"/>
</dbReference>
<proteinExistence type="predicted"/>
<dbReference type="PRINTS" id="PR00032">
    <property type="entry name" value="HTHARAC"/>
</dbReference>
<keyword evidence="1" id="KW-0805">Transcription regulation</keyword>
<dbReference type="Pfam" id="PF12833">
    <property type="entry name" value="HTH_18"/>
    <property type="match status" value="1"/>
</dbReference>
<dbReference type="Proteomes" id="UP000279227">
    <property type="component" value="Chromosome"/>
</dbReference>
<organism evidence="5 6">
    <name type="scientific">Chryseobacterium gleum</name>
    <name type="common">Flavobacterium gleum</name>
    <dbReference type="NCBI Taxonomy" id="250"/>
    <lineage>
        <taxon>Bacteria</taxon>
        <taxon>Pseudomonadati</taxon>
        <taxon>Bacteroidota</taxon>
        <taxon>Flavobacteriia</taxon>
        <taxon>Flavobacteriales</taxon>
        <taxon>Weeksellaceae</taxon>
        <taxon>Chryseobacterium group</taxon>
        <taxon>Chryseobacterium</taxon>
    </lineage>
</organism>
<keyword evidence="2" id="KW-0238">DNA-binding</keyword>
<dbReference type="Gene3D" id="1.10.10.60">
    <property type="entry name" value="Homeodomain-like"/>
    <property type="match status" value="2"/>
</dbReference>
<evidence type="ECO:0000256" key="2">
    <source>
        <dbReference type="ARBA" id="ARBA00023125"/>
    </source>
</evidence>
<dbReference type="EMBL" id="LR134289">
    <property type="protein sequence ID" value="VEE11767.1"/>
    <property type="molecule type" value="Genomic_DNA"/>
</dbReference>
<dbReference type="SMART" id="SM00342">
    <property type="entry name" value="HTH_ARAC"/>
    <property type="match status" value="1"/>
</dbReference>